<dbReference type="GO" id="GO:0005737">
    <property type="term" value="C:cytoplasm"/>
    <property type="evidence" value="ECO:0007669"/>
    <property type="project" value="UniProtKB-SubCell"/>
</dbReference>
<feature type="domain" description="RecX third three-helical" evidence="7">
    <location>
        <begin position="106"/>
        <end position="152"/>
    </location>
</feature>
<evidence type="ECO:0000259" key="7">
    <source>
        <dbReference type="Pfam" id="PF21981"/>
    </source>
</evidence>
<evidence type="ECO:0000256" key="4">
    <source>
        <dbReference type="ARBA" id="ARBA00022490"/>
    </source>
</evidence>
<comment type="similarity">
    <text evidence="2 5">Belongs to the RecX family.</text>
</comment>
<comment type="subcellular location">
    <subcellularLocation>
        <location evidence="1 5">Cytoplasm</location>
    </subcellularLocation>
</comment>
<dbReference type="EMBL" id="CP035107">
    <property type="protein sequence ID" value="QAR30409.1"/>
    <property type="molecule type" value="Genomic_DNA"/>
</dbReference>
<evidence type="ECO:0000256" key="5">
    <source>
        <dbReference type="HAMAP-Rule" id="MF_01114"/>
    </source>
</evidence>
<evidence type="ECO:0000313" key="8">
    <source>
        <dbReference type="EMBL" id="QAR30409.1"/>
    </source>
</evidence>
<evidence type="ECO:0000313" key="9">
    <source>
        <dbReference type="Proteomes" id="UP000287701"/>
    </source>
</evidence>
<dbReference type="PANTHER" id="PTHR33602">
    <property type="entry name" value="REGULATORY PROTEIN RECX FAMILY PROTEIN"/>
    <property type="match status" value="1"/>
</dbReference>
<dbReference type="Pfam" id="PF02631">
    <property type="entry name" value="RecX_HTH2"/>
    <property type="match status" value="1"/>
</dbReference>
<reference evidence="8 9" key="1">
    <citation type="submission" date="2019-01" db="EMBL/GenBank/DDBJ databases">
        <title>Whole Genome of Ornithobacterium rhinotracheale FARPER-174b.</title>
        <authorList>
            <person name="Tataje-Lavanda L.A."/>
            <person name="Montalvan A."/>
            <person name="Montesinos R."/>
            <person name="Zimic M."/>
            <person name="Fernandez-Sanchez M."/>
            <person name="Fernandez-Diaz M."/>
        </authorList>
    </citation>
    <scope>NUCLEOTIDE SEQUENCE [LARGE SCALE GENOMIC DNA]</scope>
    <source>
        <strain evidence="8 9">FARPER-174b</strain>
    </source>
</reference>
<dbReference type="InterPro" id="IPR036388">
    <property type="entry name" value="WH-like_DNA-bd_sf"/>
</dbReference>
<comment type="function">
    <text evidence="5">Modulates RecA activity.</text>
</comment>
<dbReference type="GO" id="GO:0006282">
    <property type="term" value="P:regulation of DNA repair"/>
    <property type="evidence" value="ECO:0007669"/>
    <property type="project" value="UniProtKB-UniRule"/>
</dbReference>
<dbReference type="OrthoDB" id="1523826at2"/>
<evidence type="ECO:0000256" key="3">
    <source>
        <dbReference type="ARBA" id="ARBA00018111"/>
    </source>
</evidence>
<dbReference type="PANTHER" id="PTHR33602:SF1">
    <property type="entry name" value="REGULATORY PROTEIN RECX FAMILY PROTEIN"/>
    <property type="match status" value="1"/>
</dbReference>
<keyword evidence="4 5" id="KW-0963">Cytoplasm</keyword>
<name>A0A3R5XTX6_ORNRH</name>
<protein>
    <recommendedName>
        <fullName evidence="3 5">Regulatory protein RecX</fullName>
    </recommendedName>
</protein>
<evidence type="ECO:0000259" key="6">
    <source>
        <dbReference type="Pfam" id="PF02631"/>
    </source>
</evidence>
<dbReference type="InterPro" id="IPR003783">
    <property type="entry name" value="Regulatory_RecX"/>
</dbReference>
<gene>
    <name evidence="5" type="primary">recX</name>
    <name evidence="8" type="ORF">EQP59_03095</name>
</gene>
<dbReference type="RefSeq" id="WP_128500900.1">
    <property type="nucleotide sequence ID" value="NZ_CP035107.1"/>
</dbReference>
<sequence>MKDGKSYTIAEIKEKMARYCAYQDRCHWEVEQKLKEFFLIPEAKDEVILTLMQHNFLNEERFAHSFVRGKFNQKQWGRLKITQELKKRNIGTRLINEALKQIDNQDYLKTLTDLMEKKANRITYKNEYDKCTKLTRYLMQKGYEYELIKEYLNEI</sequence>
<evidence type="ECO:0000256" key="2">
    <source>
        <dbReference type="ARBA" id="ARBA00009695"/>
    </source>
</evidence>
<dbReference type="Pfam" id="PF21981">
    <property type="entry name" value="RecX_HTH3"/>
    <property type="match status" value="1"/>
</dbReference>
<proteinExistence type="inferred from homology"/>
<organism evidence="8 9">
    <name type="scientific">Ornithobacterium rhinotracheale</name>
    <dbReference type="NCBI Taxonomy" id="28251"/>
    <lineage>
        <taxon>Bacteria</taxon>
        <taxon>Pseudomonadati</taxon>
        <taxon>Bacteroidota</taxon>
        <taxon>Flavobacteriia</taxon>
        <taxon>Flavobacteriales</taxon>
        <taxon>Weeksellaceae</taxon>
        <taxon>Ornithobacterium</taxon>
    </lineage>
</organism>
<dbReference type="AlphaFoldDB" id="A0A3R5XTX6"/>
<dbReference type="Proteomes" id="UP000287701">
    <property type="component" value="Chromosome"/>
</dbReference>
<dbReference type="InterPro" id="IPR053925">
    <property type="entry name" value="RecX_HTH_3rd"/>
</dbReference>
<dbReference type="InterPro" id="IPR053924">
    <property type="entry name" value="RecX_HTH_2nd"/>
</dbReference>
<dbReference type="HAMAP" id="MF_01114">
    <property type="entry name" value="RecX"/>
    <property type="match status" value="1"/>
</dbReference>
<feature type="domain" description="RecX second three-helical" evidence="6">
    <location>
        <begin position="58"/>
        <end position="99"/>
    </location>
</feature>
<accession>A0A3R5XTX6</accession>
<dbReference type="Gene3D" id="1.10.10.10">
    <property type="entry name" value="Winged helix-like DNA-binding domain superfamily/Winged helix DNA-binding domain"/>
    <property type="match status" value="2"/>
</dbReference>
<evidence type="ECO:0000256" key="1">
    <source>
        <dbReference type="ARBA" id="ARBA00004496"/>
    </source>
</evidence>